<dbReference type="GO" id="GO:0030897">
    <property type="term" value="C:HOPS complex"/>
    <property type="evidence" value="ECO:0007669"/>
    <property type="project" value="TreeGrafter"/>
</dbReference>
<dbReference type="PANTHER" id="PTHR12811">
    <property type="entry name" value="VACUOLAR PROTEIN SORTING VPS16"/>
    <property type="match status" value="1"/>
</dbReference>
<reference evidence="5 6" key="1">
    <citation type="journal article" date="2018" name="Mol. Biol. Evol.">
        <title>Broad Genomic Sampling Reveals a Smut Pathogenic Ancestry of the Fungal Clade Ustilaginomycotina.</title>
        <authorList>
            <person name="Kijpornyongpan T."/>
            <person name="Mondo S.J."/>
            <person name="Barry K."/>
            <person name="Sandor L."/>
            <person name="Lee J."/>
            <person name="Lipzen A."/>
            <person name="Pangilinan J."/>
            <person name="LaButti K."/>
            <person name="Hainaut M."/>
            <person name="Henrissat B."/>
            <person name="Grigoriev I.V."/>
            <person name="Spatafora J.W."/>
            <person name="Aime M.C."/>
        </authorList>
    </citation>
    <scope>NUCLEOTIDE SEQUENCE [LARGE SCALE GENOMIC DNA]</scope>
    <source>
        <strain evidence="5 6">MCA 4718</strain>
    </source>
</reference>
<name>A0A316UBV6_9BASI</name>
<evidence type="ECO:0000256" key="1">
    <source>
        <dbReference type="ARBA" id="ARBA00009250"/>
    </source>
</evidence>
<keyword evidence="6" id="KW-1185">Reference proteome</keyword>
<feature type="domain" description="Vps16 N-terminal" evidence="4">
    <location>
        <begin position="313"/>
        <end position="523"/>
    </location>
</feature>
<evidence type="ECO:0000313" key="6">
    <source>
        <dbReference type="Proteomes" id="UP000245942"/>
    </source>
</evidence>
<dbReference type="GO" id="GO:0006886">
    <property type="term" value="P:intracellular protein transport"/>
    <property type="evidence" value="ECO:0007669"/>
    <property type="project" value="InterPro"/>
</dbReference>
<evidence type="ECO:0008006" key="7">
    <source>
        <dbReference type="Google" id="ProtNLM"/>
    </source>
</evidence>
<feature type="domain" description="Vps16 C-terminal" evidence="3">
    <location>
        <begin position="645"/>
        <end position="940"/>
    </location>
</feature>
<dbReference type="Pfam" id="PF04840">
    <property type="entry name" value="Vps16_C"/>
    <property type="match status" value="1"/>
</dbReference>
<dbReference type="OrthoDB" id="1792at2759"/>
<dbReference type="GO" id="GO:0003779">
    <property type="term" value="F:actin binding"/>
    <property type="evidence" value="ECO:0007669"/>
    <property type="project" value="TreeGrafter"/>
</dbReference>
<dbReference type="STRING" id="1684307.A0A316UBV6"/>
<dbReference type="Gene3D" id="1.10.150.780">
    <property type="entry name" value="Vps16, C-terminal region"/>
    <property type="match status" value="1"/>
</dbReference>
<dbReference type="EMBL" id="KZ819323">
    <property type="protein sequence ID" value="PWN22612.1"/>
    <property type="molecule type" value="Genomic_DNA"/>
</dbReference>
<dbReference type="Proteomes" id="UP000245942">
    <property type="component" value="Unassembled WGS sequence"/>
</dbReference>
<dbReference type="PANTHER" id="PTHR12811:SF0">
    <property type="entry name" value="VACUOLAR PROTEIN SORTING-ASSOCIATED PROTEIN 16 HOMOLOG"/>
    <property type="match status" value="1"/>
</dbReference>
<dbReference type="InterPro" id="IPR006926">
    <property type="entry name" value="Vps16_N"/>
</dbReference>
<dbReference type="InterPro" id="IPR016534">
    <property type="entry name" value="VPS16"/>
</dbReference>
<sequence>MSTHPFSESSPLQSAFYRRRDLYSLAWSHSSQDLSGYLVVSAANGGFIAVTRDPRKVVMLGKASALKPRILVYTAAGQLVESIPWDNSNRIAGIGFTSREELAVVLDEGVVRLYTLLSPCPATTTSAASSVQDSSGVPTPVTSTCYYTQYILGTEATETGVVEGKVWEQGIVALTGGGSFVDFRFPQRKEDDDEGIWDQYVSLSAPQVLPQALPVAQGSSTGPPPLPTAWTFLPPTVSASGVLEVLLSPAVAASSGLAPLTNSGGAASSGVSANGGFGRSTPHPPQATPSRGTLIALDSISGPTDMRLTRGPFSSIVASPNGKLLALLTSDKKLWVVSSDFQRSLSEFDVTECEAYREVQESHRSGAGAALASLGQTGIRQIEWCGNNTVALAFDSEVVMVGPFGDSLRYFYSAGIHLVPEVDGVRIIGAERHDFIQKVADSTSAVFRPGSSEASAMLFDASESFSRRSPKADDGIRAIRSELAVAVDTCLDAASQEWDVIWQKRLLRAANFGKSFLDPSSYDPTNFVAVSRRLRVLNNLRSYEIGIPLSYEQFESMGVTALLSRLTNRNHHLLSLRVASHLSQRLDPILKHWARAKIAQAGVSRGTYNARRGTDAASIEDEELCATIVRKFEDLGKANDAAVTVSYSSIATSAFQAGRVRLATKLLDYEPRAVDQVPLLLKMGEDKLALQKSVESGDTDLVYHVLLRLKTQLPRGDFFRLIEPSTTALTSTSGTTSLNDLAVRLLEVYAHSYDRDLLKDLYFTDDRRAEAALLSWEGGQITQGMEQSESSLSQAVFARKDASKLFNEDKERSLESKLVDESIRLLSFQQVLEKDDGGRSQWTGLSLNDTIRECLIKGRHGGQMAKRAEKLRSDWKVPEKRWWAIKLDAYIRMRDWEGLWAFANTKRPPPIGYEPFIAKLLSSRANVEALRYVPKLMSAGDKGDKARFGALMARLPIDIASPLQAKIKEKA</sequence>
<evidence type="ECO:0000256" key="2">
    <source>
        <dbReference type="SAM" id="MobiDB-lite"/>
    </source>
</evidence>
<evidence type="ECO:0000313" key="5">
    <source>
        <dbReference type="EMBL" id="PWN22612.1"/>
    </source>
</evidence>
<evidence type="ECO:0000259" key="4">
    <source>
        <dbReference type="Pfam" id="PF04841"/>
    </source>
</evidence>
<dbReference type="Pfam" id="PF04841">
    <property type="entry name" value="Vps16_N"/>
    <property type="match status" value="2"/>
</dbReference>
<protein>
    <recommendedName>
        <fullName evidence="7">Vacuolar protein sorting-associated protein 16 homolog</fullName>
    </recommendedName>
</protein>
<dbReference type="RefSeq" id="XP_025349772.1">
    <property type="nucleotide sequence ID" value="XM_025494858.1"/>
</dbReference>
<dbReference type="GO" id="GO:0005768">
    <property type="term" value="C:endosome"/>
    <property type="evidence" value="ECO:0007669"/>
    <property type="project" value="TreeGrafter"/>
</dbReference>
<feature type="compositionally biased region" description="Low complexity" evidence="2">
    <location>
        <begin position="263"/>
        <end position="272"/>
    </location>
</feature>
<dbReference type="PIRSF" id="PIRSF007949">
    <property type="entry name" value="VPS16"/>
    <property type="match status" value="1"/>
</dbReference>
<accession>A0A316UBV6</accession>
<comment type="similarity">
    <text evidence="1">Belongs to the VPS16 family.</text>
</comment>
<evidence type="ECO:0000259" key="3">
    <source>
        <dbReference type="Pfam" id="PF04840"/>
    </source>
</evidence>
<dbReference type="GO" id="GO:0016197">
    <property type="term" value="P:endosomal transport"/>
    <property type="evidence" value="ECO:0007669"/>
    <property type="project" value="TreeGrafter"/>
</dbReference>
<feature type="domain" description="Vps16 N-terminal" evidence="4">
    <location>
        <begin position="7"/>
        <end position="118"/>
    </location>
</feature>
<gene>
    <name evidence="5" type="ORF">BCV69DRAFT_311398</name>
</gene>
<dbReference type="GO" id="GO:0042144">
    <property type="term" value="P:vacuole fusion, non-autophagic"/>
    <property type="evidence" value="ECO:0007669"/>
    <property type="project" value="TreeGrafter"/>
</dbReference>
<proteinExistence type="inferred from homology"/>
<dbReference type="InterPro" id="IPR038132">
    <property type="entry name" value="Vps16_C_sf"/>
</dbReference>
<feature type="region of interest" description="Disordered" evidence="2">
    <location>
        <begin position="263"/>
        <end position="291"/>
    </location>
</feature>
<dbReference type="AlphaFoldDB" id="A0A316UBV6"/>
<dbReference type="GeneID" id="37016592"/>
<organism evidence="5 6">
    <name type="scientific">Pseudomicrostroma glucosiphilum</name>
    <dbReference type="NCBI Taxonomy" id="1684307"/>
    <lineage>
        <taxon>Eukaryota</taxon>
        <taxon>Fungi</taxon>
        <taxon>Dikarya</taxon>
        <taxon>Basidiomycota</taxon>
        <taxon>Ustilaginomycotina</taxon>
        <taxon>Exobasidiomycetes</taxon>
        <taxon>Microstromatales</taxon>
        <taxon>Microstromatales incertae sedis</taxon>
        <taxon>Pseudomicrostroma</taxon>
    </lineage>
</organism>
<dbReference type="InterPro" id="IPR006925">
    <property type="entry name" value="Vps16_C"/>
</dbReference>